<evidence type="ECO:0000313" key="14">
    <source>
        <dbReference type="EMBL" id="RRR77757.1"/>
    </source>
</evidence>
<evidence type="ECO:0000256" key="2">
    <source>
        <dbReference type="ARBA" id="ARBA00022448"/>
    </source>
</evidence>
<evidence type="ECO:0000256" key="6">
    <source>
        <dbReference type="ARBA" id="ARBA00022882"/>
    </source>
</evidence>
<evidence type="ECO:0000256" key="7">
    <source>
        <dbReference type="ARBA" id="ARBA00022958"/>
    </source>
</evidence>
<dbReference type="InterPro" id="IPR027359">
    <property type="entry name" value="Volt_channel_dom_sf"/>
</dbReference>
<accession>A0A426UB17</accession>
<gene>
    <name evidence="14" type="ORF">EI684_01160</name>
</gene>
<name>A0A426UB17_9CHLR</name>
<dbReference type="SUPFAM" id="SSF81324">
    <property type="entry name" value="Voltage-gated potassium channels"/>
    <property type="match status" value="1"/>
</dbReference>
<feature type="transmembrane region" description="Helical" evidence="12">
    <location>
        <begin position="39"/>
        <end position="58"/>
    </location>
</feature>
<dbReference type="Pfam" id="PF00520">
    <property type="entry name" value="Ion_trans"/>
    <property type="match status" value="1"/>
</dbReference>
<evidence type="ECO:0000256" key="10">
    <source>
        <dbReference type="ARBA" id="ARBA00023136"/>
    </source>
</evidence>
<dbReference type="AlphaFoldDB" id="A0A426UB17"/>
<evidence type="ECO:0000259" key="13">
    <source>
        <dbReference type="Pfam" id="PF00520"/>
    </source>
</evidence>
<keyword evidence="2" id="KW-0813">Transport</keyword>
<dbReference type="PANTHER" id="PTHR11537">
    <property type="entry name" value="VOLTAGE-GATED POTASSIUM CHANNEL"/>
    <property type="match status" value="1"/>
</dbReference>
<feature type="transmembrane region" description="Helical" evidence="12">
    <location>
        <begin position="152"/>
        <end position="174"/>
    </location>
</feature>
<evidence type="ECO:0000256" key="9">
    <source>
        <dbReference type="ARBA" id="ARBA00023065"/>
    </source>
</evidence>
<dbReference type="GO" id="GO:0005249">
    <property type="term" value="F:voltage-gated potassium channel activity"/>
    <property type="evidence" value="ECO:0007669"/>
    <property type="project" value="InterPro"/>
</dbReference>
<dbReference type="GO" id="GO:0008076">
    <property type="term" value="C:voltage-gated potassium channel complex"/>
    <property type="evidence" value="ECO:0007669"/>
    <property type="project" value="InterPro"/>
</dbReference>
<feature type="domain" description="Ion transport" evidence="13">
    <location>
        <begin position="54"/>
        <end position="249"/>
    </location>
</feature>
<keyword evidence="7" id="KW-0630">Potassium</keyword>
<evidence type="ECO:0000256" key="8">
    <source>
        <dbReference type="ARBA" id="ARBA00022989"/>
    </source>
</evidence>
<keyword evidence="3" id="KW-0633">Potassium transport</keyword>
<sequence>MSESPQSQHEHEPQASEEELHAARWELLKQIDQFSERPLIVLSFVWLGLLIIDFIFGLTPLLQTITNIIWILFVIDFTIELIIAPRKFAYVRGNWLGALSLLLPALRGLRIFPAFRLARGAARTARSLRLFRLITSLNRGMRALGQTLSKRGAGYIVILTIIVTVAGAAGMAVFESPASVAIDFGAQVEPGTGLKNYADALWWTAMIMTTLGSEYWPQTTEGRILGWMLSIYAFTIFGYLTAILASIFIGQDRTEAEQGPATAEIVALHTEIKALRQQLSESPKG</sequence>
<dbReference type="InterPro" id="IPR028325">
    <property type="entry name" value="VG_K_chnl"/>
</dbReference>
<dbReference type="Gene3D" id="1.20.5.110">
    <property type="match status" value="1"/>
</dbReference>
<feature type="transmembrane region" description="Helical" evidence="12">
    <location>
        <begin position="224"/>
        <end position="249"/>
    </location>
</feature>
<dbReference type="Proteomes" id="UP000280307">
    <property type="component" value="Unassembled WGS sequence"/>
</dbReference>
<keyword evidence="4 12" id="KW-0812">Transmembrane</keyword>
<evidence type="ECO:0000313" key="15">
    <source>
        <dbReference type="Proteomes" id="UP000280307"/>
    </source>
</evidence>
<keyword evidence="9" id="KW-0406">Ion transport</keyword>
<dbReference type="Gene3D" id="1.10.287.70">
    <property type="match status" value="1"/>
</dbReference>
<evidence type="ECO:0000256" key="3">
    <source>
        <dbReference type="ARBA" id="ARBA00022538"/>
    </source>
</evidence>
<evidence type="ECO:0000256" key="5">
    <source>
        <dbReference type="ARBA" id="ARBA00022826"/>
    </source>
</evidence>
<keyword evidence="10 12" id="KW-0472">Membrane</keyword>
<evidence type="ECO:0000256" key="11">
    <source>
        <dbReference type="ARBA" id="ARBA00023303"/>
    </source>
</evidence>
<protein>
    <submittedName>
        <fullName evidence="14">Ion transporter</fullName>
    </submittedName>
</protein>
<reference evidence="14 15" key="1">
    <citation type="submission" date="2018-12" db="EMBL/GenBank/DDBJ databases">
        <title>Genome Sequence of Candidatus Viridilinea halotolerans isolated from saline sulfide-rich spring.</title>
        <authorList>
            <person name="Grouzdev D.S."/>
            <person name="Burganskaya E.I."/>
            <person name="Krutkina M.S."/>
            <person name="Sukhacheva M.V."/>
            <person name="Gorlenko V.M."/>
        </authorList>
    </citation>
    <scope>NUCLEOTIDE SEQUENCE [LARGE SCALE GENOMIC DNA]</scope>
    <source>
        <strain evidence="14">Chok-6</strain>
    </source>
</reference>
<dbReference type="PANTHER" id="PTHR11537:SF254">
    <property type="entry name" value="POTASSIUM VOLTAGE-GATED CHANNEL PROTEIN SHAB"/>
    <property type="match status" value="1"/>
</dbReference>
<keyword evidence="8 12" id="KW-1133">Transmembrane helix</keyword>
<keyword evidence="5" id="KW-0631">Potassium channel</keyword>
<keyword evidence="11" id="KW-0407">Ion channel</keyword>
<dbReference type="EMBL" id="RSAS01000048">
    <property type="protein sequence ID" value="RRR77757.1"/>
    <property type="molecule type" value="Genomic_DNA"/>
</dbReference>
<evidence type="ECO:0000256" key="4">
    <source>
        <dbReference type="ARBA" id="ARBA00022692"/>
    </source>
</evidence>
<evidence type="ECO:0000256" key="1">
    <source>
        <dbReference type="ARBA" id="ARBA00004141"/>
    </source>
</evidence>
<comment type="subcellular location">
    <subcellularLocation>
        <location evidence="1">Membrane</location>
        <topology evidence="1">Multi-pass membrane protein</topology>
    </subcellularLocation>
</comment>
<dbReference type="Gene3D" id="1.20.120.350">
    <property type="entry name" value="Voltage-gated potassium channels. Chain C"/>
    <property type="match status" value="1"/>
</dbReference>
<organism evidence="14 15">
    <name type="scientific">Candidatus Viridilinea halotolerans</name>
    <dbReference type="NCBI Taxonomy" id="2491704"/>
    <lineage>
        <taxon>Bacteria</taxon>
        <taxon>Bacillati</taxon>
        <taxon>Chloroflexota</taxon>
        <taxon>Chloroflexia</taxon>
        <taxon>Chloroflexales</taxon>
        <taxon>Chloroflexineae</taxon>
        <taxon>Oscillochloridaceae</taxon>
        <taxon>Candidatus Viridilinea</taxon>
    </lineage>
</organism>
<feature type="transmembrane region" description="Helical" evidence="12">
    <location>
        <begin position="64"/>
        <end position="83"/>
    </location>
</feature>
<comment type="caution">
    <text evidence="14">The sequence shown here is derived from an EMBL/GenBank/DDBJ whole genome shotgun (WGS) entry which is preliminary data.</text>
</comment>
<proteinExistence type="predicted"/>
<keyword evidence="6" id="KW-0851">Voltage-gated channel</keyword>
<evidence type="ECO:0000256" key="12">
    <source>
        <dbReference type="SAM" id="Phobius"/>
    </source>
</evidence>
<dbReference type="GO" id="GO:0001508">
    <property type="term" value="P:action potential"/>
    <property type="evidence" value="ECO:0007669"/>
    <property type="project" value="TreeGrafter"/>
</dbReference>
<dbReference type="InterPro" id="IPR005821">
    <property type="entry name" value="Ion_trans_dom"/>
</dbReference>